<dbReference type="GO" id="GO:0043138">
    <property type="term" value="F:3'-5' DNA helicase activity"/>
    <property type="evidence" value="ECO:0007669"/>
    <property type="project" value="TreeGrafter"/>
</dbReference>
<sequence>MRSQTDSDAALDPTRNVVVEASAGTGKTWVLVERYHELLRVGVDPAHILCLTFTRQAAAEMRARVVNKLREDDTVDGKERWQTLQDKLGDFNIDTIDAFCHGLLREFPLEAGLEPGFRIADETEIYRFTEDALDRVMQEAPRIAQQDSDVALTLAEMTAPQLRKSLSNELRRRVESSEAQERFSAKDRRTAEQVEEDTRRALQEFFQTLPDGIERFVEKGPKRHPRFAMLAKDVLRCMPGSDLGTGAQLRSLLERLEMHFLTQAGTPRKRLWNDYSSDTFPSEDAEDDRKSHQKTVEQSAEHLLKISQDFRAGLNDAQARGFRRLFSMTEKEYRQALKRTATLDFPELQDQALELLRQMDEFAQSRYRLESRYHHVLIDEVQDISQAQWDLVKLLTDSWVEGLGVSVEPSIFAVGDRKQSIYKFRNANALVFDDVVDHIGQLRPGQAEQDVRISLKKSWRSRPALLNFVNHLCDGIEKEKGRSDAFEYRSEDRFQIEPSTSDDHQL</sequence>
<evidence type="ECO:0000256" key="1">
    <source>
        <dbReference type="ARBA" id="ARBA00022741"/>
    </source>
</evidence>
<reference evidence="7" key="1">
    <citation type="submission" date="2018-05" db="EMBL/GenBank/DDBJ databases">
        <authorList>
            <person name="Lanie J.A."/>
            <person name="Ng W.-L."/>
            <person name="Kazmierczak K.M."/>
            <person name="Andrzejewski T.M."/>
            <person name="Davidsen T.M."/>
            <person name="Wayne K.J."/>
            <person name="Tettelin H."/>
            <person name="Glass J.I."/>
            <person name="Rusch D."/>
            <person name="Podicherti R."/>
            <person name="Tsui H.-C.T."/>
            <person name="Winkler M.E."/>
        </authorList>
    </citation>
    <scope>NUCLEOTIDE SEQUENCE</scope>
</reference>
<dbReference type="EMBL" id="UINC01034912">
    <property type="protein sequence ID" value="SVB26484.1"/>
    <property type="molecule type" value="Genomic_DNA"/>
</dbReference>
<organism evidence="7">
    <name type="scientific">marine metagenome</name>
    <dbReference type="NCBI Taxonomy" id="408172"/>
    <lineage>
        <taxon>unclassified sequences</taxon>
        <taxon>metagenomes</taxon>
        <taxon>ecological metagenomes</taxon>
    </lineage>
</organism>
<evidence type="ECO:0000259" key="6">
    <source>
        <dbReference type="PROSITE" id="PS51198"/>
    </source>
</evidence>
<feature type="domain" description="UvrD-like helicase ATP-binding" evidence="6">
    <location>
        <begin position="1"/>
        <end position="462"/>
    </location>
</feature>
<evidence type="ECO:0000256" key="4">
    <source>
        <dbReference type="ARBA" id="ARBA00022840"/>
    </source>
</evidence>
<accession>A0A382CKY0</accession>
<protein>
    <recommendedName>
        <fullName evidence="6">UvrD-like helicase ATP-binding domain-containing protein</fullName>
    </recommendedName>
</protein>
<dbReference type="GO" id="GO:0005829">
    <property type="term" value="C:cytosol"/>
    <property type="evidence" value="ECO:0007669"/>
    <property type="project" value="TreeGrafter"/>
</dbReference>
<evidence type="ECO:0000313" key="7">
    <source>
        <dbReference type="EMBL" id="SVB26484.1"/>
    </source>
</evidence>
<dbReference type="PANTHER" id="PTHR11070">
    <property type="entry name" value="UVRD / RECB / PCRA DNA HELICASE FAMILY MEMBER"/>
    <property type="match status" value="1"/>
</dbReference>
<feature type="region of interest" description="Disordered" evidence="5">
    <location>
        <begin position="168"/>
        <end position="195"/>
    </location>
</feature>
<dbReference type="SUPFAM" id="SSF52540">
    <property type="entry name" value="P-loop containing nucleoside triphosphate hydrolases"/>
    <property type="match status" value="1"/>
</dbReference>
<dbReference type="Gene3D" id="3.40.50.300">
    <property type="entry name" value="P-loop containing nucleotide triphosphate hydrolases"/>
    <property type="match status" value="2"/>
</dbReference>
<dbReference type="GO" id="GO:0005524">
    <property type="term" value="F:ATP binding"/>
    <property type="evidence" value="ECO:0007669"/>
    <property type="project" value="UniProtKB-KW"/>
</dbReference>
<gene>
    <name evidence="7" type="ORF">METZ01_LOCUS179338</name>
</gene>
<keyword evidence="4" id="KW-0067">ATP-binding</keyword>
<dbReference type="PANTHER" id="PTHR11070:SF67">
    <property type="entry name" value="DNA 3'-5' HELICASE"/>
    <property type="match status" value="1"/>
</dbReference>
<dbReference type="GO" id="GO:0003677">
    <property type="term" value="F:DNA binding"/>
    <property type="evidence" value="ECO:0007669"/>
    <property type="project" value="InterPro"/>
</dbReference>
<dbReference type="GO" id="GO:0000725">
    <property type="term" value="P:recombinational repair"/>
    <property type="evidence" value="ECO:0007669"/>
    <property type="project" value="TreeGrafter"/>
</dbReference>
<keyword evidence="3" id="KW-0347">Helicase</keyword>
<dbReference type="InterPro" id="IPR014016">
    <property type="entry name" value="UvrD-like_ATP-bd"/>
</dbReference>
<proteinExistence type="predicted"/>
<dbReference type="GO" id="GO:0016787">
    <property type="term" value="F:hydrolase activity"/>
    <property type="evidence" value="ECO:0007669"/>
    <property type="project" value="UniProtKB-KW"/>
</dbReference>
<dbReference type="InterPro" id="IPR027417">
    <property type="entry name" value="P-loop_NTPase"/>
</dbReference>
<dbReference type="AlphaFoldDB" id="A0A382CKY0"/>
<dbReference type="Pfam" id="PF00580">
    <property type="entry name" value="UvrD-helicase"/>
    <property type="match status" value="2"/>
</dbReference>
<keyword evidence="2" id="KW-0378">Hydrolase</keyword>
<feature type="non-terminal residue" evidence="7">
    <location>
        <position position="506"/>
    </location>
</feature>
<evidence type="ECO:0000256" key="3">
    <source>
        <dbReference type="ARBA" id="ARBA00022806"/>
    </source>
</evidence>
<feature type="compositionally biased region" description="Basic and acidic residues" evidence="5">
    <location>
        <begin position="169"/>
        <end position="195"/>
    </location>
</feature>
<evidence type="ECO:0000256" key="5">
    <source>
        <dbReference type="SAM" id="MobiDB-lite"/>
    </source>
</evidence>
<dbReference type="PROSITE" id="PS51198">
    <property type="entry name" value="UVRD_HELICASE_ATP_BIND"/>
    <property type="match status" value="1"/>
</dbReference>
<keyword evidence="1" id="KW-0547">Nucleotide-binding</keyword>
<name>A0A382CKY0_9ZZZZ</name>
<dbReference type="InterPro" id="IPR000212">
    <property type="entry name" value="DNA_helicase_UvrD/REP"/>
</dbReference>
<evidence type="ECO:0000256" key="2">
    <source>
        <dbReference type="ARBA" id="ARBA00022801"/>
    </source>
</evidence>